<organism evidence="5 6">
    <name type="scientific">Arsenicicoccus piscis</name>
    <dbReference type="NCBI Taxonomy" id="673954"/>
    <lineage>
        <taxon>Bacteria</taxon>
        <taxon>Bacillati</taxon>
        <taxon>Actinomycetota</taxon>
        <taxon>Actinomycetes</taxon>
        <taxon>Micrococcales</taxon>
        <taxon>Intrasporangiaceae</taxon>
        <taxon>Arsenicicoccus</taxon>
    </lineage>
</organism>
<dbReference type="SUPFAM" id="SSF50891">
    <property type="entry name" value="Cyclophilin-like"/>
    <property type="match status" value="1"/>
</dbReference>
<evidence type="ECO:0000259" key="4">
    <source>
        <dbReference type="SMART" id="SM00796"/>
    </source>
</evidence>
<gene>
    <name evidence="5" type="ORF">GCM10025862_40290</name>
</gene>
<dbReference type="EMBL" id="BSUJ01000002">
    <property type="protein sequence ID" value="GMA22008.1"/>
    <property type="molecule type" value="Genomic_DNA"/>
</dbReference>
<keyword evidence="3" id="KW-0067">ATP-binding</keyword>
<dbReference type="Proteomes" id="UP001157109">
    <property type="component" value="Unassembled WGS sequence"/>
</dbReference>
<dbReference type="InterPro" id="IPR029000">
    <property type="entry name" value="Cyclophilin-like_dom_sf"/>
</dbReference>
<dbReference type="Pfam" id="PF02682">
    <property type="entry name" value="CT_C_D"/>
    <property type="match status" value="1"/>
</dbReference>
<evidence type="ECO:0000256" key="1">
    <source>
        <dbReference type="ARBA" id="ARBA00022741"/>
    </source>
</evidence>
<keyword evidence="6" id="KW-1185">Reference proteome</keyword>
<protein>
    <submittedName>
        <fullName evidence="5">Allophanate hydrolase</fullName>
    </submittedName>
</protein>
<dbReference type="GO" id="GO:0016787">
    <property type="term" value="F:hydrolase activity"/>
    <property type="evidence" value="ECO:0007669"/>
    <property type="project" value="UniProtKB-KW"/>
</dbReference>
<dbReference type="InterPro" id="IPR003833">
    <property type="entry name" value="CT_C_D"/>
</dbReference>
<sequence length="205" mass="21471">MRTIPAGHRGLLVECADLTEVMALHRVLSSDRPAGVVDLVPAARTLLLTFDDAVTSHGRLTAAAQDADLDLDAGPETGSEVSIAVTYDGEDLAEVGALTGLSAEEVVARHTGADYVVAFTGFAPGFAYISGGDPALVVPRRDTPRTKVPAGSVALAGEFTGIYPRQGPGGWQLLGRTDAPLWDLDRDPPALLTPGTRVRFTAVER</sequence>
<dbReference type="SUPFAM" id="SSF160467">
    <property type="entry name" value="PH0987 N-terminal domain-like"/>
    <property type="match status" value="1"/>
</dbReference>
<keyword evidence="2 5" id="KW-0378">Hydrolase</keyword>
<evidence type="ECO:0000313" key="5">
    <source>
        <dbReference type="EMBL" id="GMA22008.1"/>
    </source>
</evidence>
<name>A0ABQ6HVV8_9MICO</name>
<proteinExistence type="predicted"/>
<comment type="caution">
    <text evidence="5">The sequence shown here is derived from an EMBL/GenBank/DDBJ whole genome shotgun (WGS) entry which is preliminary data.</text>
</comment>
<accession>A0ABQ6HVV8</accession>
<feature type="domain" description="Carboxyltransferase" evidence="4">
    <location>
        <begin position="1"/>
        <end position="192"/>
    </location>
</feature>
<dbReference type="PANTHER" id="PTHR34698">
    <property type="entry name" value="5-OXOPROLINASE SUBUNIT B"/>
    <property type="match status" value="1"/>
</dbReference>
<dbReference type="Gene3D" id="2.40.100.10">
    <property type="entry name" value="Cyclophilin-like"/>
    <property type="match status" value="1"/>
</dbReference>
<evidence type="ECO:0000256" key="3">
    <source>
        <dbReference type="ARBA" id="ARBA00022840"/>
    </source>
</evidence>
<dbReference type="Gene3D" id="3.30.1360.40">
    <property type="match status" value="1"/>
</dbReference>
<reference evidence="6" key="1">
    <citation type="journal article" date="2019" name="Int. J. Syst. Evol. Microbiol.">
        <title>The Global Catalogue of Microorganisms (GCM) 10K type strain sequencing project: providing services to taxonomists for standard genome sequencing and annotation.</title>
        <authorList>
            <consortium name="The Broad Institute Genomics Platform"/>
            <consortium name="The Broad Institute Genome Sequencing Center for Infectious Disease"/>
            <person name="Wu L."/>
            <person name="Ma J."/>
        </authorList>
    </citation>
    <scope>NUCLEOTIDE SEQUENCE [LARGE SCALE GENOMIC DNA]</scope>
    <source>
        <strain evidence="6">NBRC 105830</strain>
    </source>
</reference>
<dbReference type="SMART" id="SM00796">
    <property type="entry name" value="AHS1"/>
    <property type="match status" value="1"/>
</dbReference>
<evidence type="ECO:0000256" key="2">
    <source>
        <dbReference type="ARBA" id="ARBA00022801"/>
    </source>
</evidence>
<dbReference type="InterPro" id="IPR010016">
    <property type="entry name" value="PxpB"/>
</dbReference>
<keyword evidence="1" id="KW-0547">Nucleotide-binding</keyword>
<dbReference type="PANTHER" id="PTHR34698:SF2">
    <property type="entry name" value="5-OXOPROLINASE SUBUNIT B"/>
    <property type="match status" value="1"/>
</dbReference>
<evidence type="ECO:0000313" key="6">
    <source>
        <dbReference type="Proteomes" id="UP001157109"/>
    </source>
</evidence>
<dbReference type="RefSeq" id="WP_241444432.1">
    <property type="nucleotide sequence ID" value="NZ_BSUJ01000002.1"/>
</dbReference>